<gene>
    <name evidence="8" type="primary">trpF</name>
    <name evidence="10" type="ORF">DLD82_12445</name>
</gene>
<keyword evidence="5 8" id="KW-0822">Tryptophan biosynthesis</keyword>
<dbReference type="InterPro" id="IPR044643">
    <property type="entry name" value="TrpF_fam"/>
</dbReference>
<dbReference type="GO" id="GO:0004640">
    <property type="term" value="F:phosphoribosylanthranilate isomerase activity"/>
    <property type="evidence" value="ECO:0007669"/>
    <property type="project" value="UniProtKB-UniRule"/>
</dbReference>
<protein>
    <recommendedName>
        <fullName evidence="8">N-(5'-phosphoribosyl)anthranilate isomerase</fullName>
        <shortName evidence="8">PRAI</shortName>
        <ecNumber evidence="8">5.3.1.24</ecNumber>
    </recommendedName>
</protein>
<organism evidence="10 11">
    <name type="scientific">Methanospirillum stamsii</name>
    <dbReference type="NCBI Taxonomy" id="1277351"/>
    <lineage>
        <taxon>Archaea</taxon>
        <taxon>Methanobacteriati</taxon>
        <taxon>Methanobacteriota</taxon>
        <taxon>Stenosarchaea group</taxon>
        <taxon>Methanomicrobia</taxon>
        <taxon>Methanomicrobiales</taxon>
        <taxon>Methanospirillaceae</taxon>
        <taxon>Methanospirillum</taxon>
    </lineage>
</organism>
<dbReference type="EMBL" id="QGMZ01000027">
    <property type="protein sequence ID" value="PWR72391.1"/>
    <property type="molecule type" value="Genomic_DNA"/>
</dbReference>
<comment type="caution">
    <text evidence="10">The sequence shown here is derived from an EMBL/GenBank/DDBJ whole genome shotgun (WGS) entry which is preliminary data.</text>
</comment>
<evidence type="ECO:0000313" key="11">
    <source>
        <dbReference type="Proteomes" id="UP000245934"/>
    </source>
</evidence>
<comment type="similarity">
    <text evidence="3 8">Belongs to the TrpF family.</text>
</comment>
<evidence type="ECO:0000256" key="1">
    <source>
        <dbReference type="ARBA" id="ARBA00001164"/>
    </source>
</evidence>
<evidence type="ECO:0000256" key="3">
    <source>
        <dbReference type="ARBA" id="ARBA00007571"/>
    </source>
</evidence>
<dbReference type="Gene3D" id="3.20.20.70">
    <property type="entry name" value="Aldolase class I"/>
    <property type="match status" value="1"/>
</dbReference>
<dbReference type="InterPro" id="IPR013785">
    <property type="entry name" value="Aldolase_TIM"/>
</dbReference>
<dbReference type="PANTHER" id="PTHR42894:SF1">
    <property type="entry name" value="N-(5'-PHOSPHORIBOSYL)ANTHRANILATE ISOMERASE"/>
    <property type="match status" value="1"/>
</dbReference>
<sequence length="194" mass="20690">MRIKICGITRQEDARLADHAGADAIGVVLFSDSPRSVSPNTAREIFRAAGPYMGRVCVSHTKSPEEFSRILDLHPTAIQISYPHEMPKNSTCLVIRVIQPGDPIPSSADAIIVDASMGKGTLYDQEYAKKIIKMSKVPVILAGGLNPGNVGDAIKAVQPYAVDVASGVESSPGIKDPEKVIEFIKNAKEASHAA</sequence>
<keyword evidence="6 8" id="KW-0057">Aromatic amino acid biosynthesis</keyword>
<dbReference type="CDD" id="cd00405">
    <property type="entry name" value="PRAI"/>
    <property type="match status" value="1"/>
</dbReference>
<dbReference type="AlphaFoldDB" id="A0A2V2N9U8"/>
<evidence type="ECO:0000256" key="4">
    <source>
        <dbReference type="ARBA" id="ARBA00022605"/>
    </source>
</evidence>
<dbReference type="OrthoDB" id="27513at2157"/>
<dbReference type="UniPathway" id="UPA00035">
    <property type="reaction ID" value="UER00042"/>
</dbReference>
<dbReference type="SUPFAM" id="SSF51366">
    <property type="entry name" value="Ribulose-phoshate binding barrel"/>
    <property type="match status" value="1"/>
</dbReference>
<feature type="domain" description="N-(5'phosphoribosyl) anthranilate isomerase (PRAI)" evidence="9">
    <location>
        <begin position="3"/>
        <end position="186"/>
    </location>
</feature>
<comment type="catalytic activity">
    <reaction evidence="1 8">
        <text>N-(5-phospho-beta-D-ribosyl)anthranilate = 1-(2-carboxyphenylamino)-1-deoxy-D-ribulose 5-phosphate</text>
        <dbReference type="Rhea" id="RHEA:21540"/>
        <dbReference type="ChEBI" id="CHEBI:18277"/>
        <dbReference type="ChEBI" id="CHEBI:58613"/>
        <dbReference type="EC" id="5.3.1.24"/>
    </reaction>
</comment>
<comment type="pathway">
    <text evidence="2 8">Amino-acid biosynthesis; L-tryptophan biosynthesis; L-tryptophan from chorismate: step 3/5.</text>
</comment>
<keyword evidence="4 8" id="KW-0028">Amino-acid biosynthesis</keyword>
<keyword evidence="7 8" id="KW-0413">Isomerase</keyword>
<evidence type="ECO:0000256" key="2">
    <source>
        <dbReference type="ARBA" id="ARBA00004664"/>
    </source>
</evidence>
<evidence type="ECO:0000256" key="6">
    <source>
        <dbReference type="ARBA" id="ARBA00023141"/>
    </source>
</evidence>
<dbReference type="InterPro" id="IPR001240">
    <property type="entry name" value="PRAI_dom"/>
</dbReference>
<accession>A0A2V2N9U8</accession>
<keyword evidence="11" id="KW-1185">Reference proteome</keyword>
<dbReference type="EC" id="5.3.1.24" evidence="8"/>
<dbReference type="InterPro" id="IPR011060">
    <property type="entry name" value="RibuloseP-bd_barrel"/>
</dbReference>
<dbReference type="Pfam" id="PF00697">
    <property type="entry name" value="PRAI"/>
    <property type="match status" value="1"/>
</dbReference>
<evidence type="ECO:0000256" key="8">
    <source>
        <dbReference type="HAMAP-Rule" id="MF_00135"/>
    </source>
</evidence>
<dbReference type="GO" id="GO:0000162">
    <property type="term" value="P:L-tryptophan biosynthetic process"/>
    <property type="evidence" value="ECO:0007669"/>
    <property type="project" value="UniProtKB-UniRule"/>
</dbReference>
<name>A0A2V2N9U8_9EURY</name>
<evidence type="ECO:0000259" key="9">
    <source>
        <dbReference type="Pfam" id="PF00697"/>
    </source>
</evidence>
<dbReference type="Proteomes" id="UP000245934">
    <property type="component" value="Unassembled WGS sequence"/>
</dbReference>
<proteinExistence type="inferred from homology"/>
<evidence type="ECO:0000313" key="10">
    <source>
        <dbReference type="EMBL" id="PWR72391.1"/>
    </source>
</evidence>
<dbReference type="HAMAP" id="MF_00135">
    <property type="entry name" value="PRAI"/>
    <property type="match status" value="1"/>
</dbReference>
<dbReference type="PANTHER" id="PTHR42894">
    <property type="entry name" value="N-(5'-PHOSPHORIBOSYL)ANTHRANILATE ISOMERASE"/>
    <property type="match status" value="1"/>
</dbReference>
<evidence type="ECO:0000256" key="5">
    <source>
        <dbReference type="ARBA" id="ARBA00022822"/>
    </source>
</evidence>
<reference evidence="10 11" key="1">
    <citation type="submission" date="2018-05" db="EMBL/GenBank/DDBJ databases">
        <title>Draft genome of Methanospirillum stamsii Pt1.</title>
        <authorList>
            <person name="Dueholm M.S."/>
            <person name="Nielsen P.H."/>
            <person name="Bakmann L.F."/>
            <person name="Otzen D.E."/>
        </authorList>
    </citation>
    <scope>NUCLEOTIDE SEQUENCE [LARGE SCALE GENOMIC DNA]</scope>
    <source>
        <strain evidence="10 11">Pt1</strain>
    </source>
</reference>
<evidence type="ECO:0000256" key="7">
    <source>
        <dbReference type="ARBA" id="ARBA00023235"/>
    </source>
</evidence>